<accession>W3XBX3</accession>
<dbReference type="GO" id="GO:0046872">
    <property type="term" value="F:metal ion binding"/>
    <property type="evidence" value="ECO:0007669"/>
    <property type="project" value="UniProtKB-KW"/>
</dbReference>
<keyword evidence="2" id="KW-0479">Metal-binding</keyword>
<dbReference type="eggNOG" id="KOG0143">
    <property type="taxonomic scope" value="Eukaryota"/>
</dbReference>
<dbReference type="InterPro" id="IPR050231">
    <property type="entry name" value="Iron_ascorbate_oxido_reductase"/>
</dbReference>
<dbReference type="RefSeq" id="XP_007832172.1">
    <property type="nucleotide sequence ID" value="XM_007833981.1"/>
</dbReference>
<protein>
    <recommendedName>
        <fullName evidence="3">Fe2OG dioxygenase domain-containing protein</fullName>
    </recommendedName>
</protein>
<comment type="similarity">
    <text evidence="1 2">Belongs to the iron/ascorbate-dependent oxidoreductase family.</text>
</comment>
<dbReference type="Pfam" id="PF14226">
    <property type="entry name" value="DIOX_N"/>
    <property type="match status" value="1"/>
</dbReference>
<dbReference type="EMBL" id="KI912111">
    <property type="protein sequence ID" value="ETS83524.1"/>
    <property type="molecule type" value="Genomic_DNA"/>
</dbReference>
<keyword evidence="2" id="KW-0560">Oxidoreductase</keyword>
<dbReference type="KEGG" id="pfy:PFICI_05400"/>
<name>W3XBX3_PESFW</name>
<dbReference type="GO" id="GO:0044283">
    <property type="term" value="P:small molecule biosynthetic process"/>
    <property type="evidence" value="ECO:0007669"/>
    <property type="project" value="UniProtKB-ARBA"/>
</dbReference>
<dbReference type="Gene3D" id="2.60.120.330">
    <property type="entry name" value="B-lactam Antibiotic, Isopenicillin N Synthase, Chain"/>
    <property type="match status" value="1"/>
</dbReference>
<evidence type="ECO:0000259" key="3">
    <source>
        <dbReference type="PROSITE" id="PS51471"/>
    </source>
</evidence>
<dbReference type="AlphaFoldDB" id="W3XBX3"/>
<sequence length="317" mass="35990">MDDVVLHDFGFVKVTGHGVSNGEIREALDWTQKLFRLSYDEKMKARNPPGPMPHRGYSGTGKEKVYSKEDVELLKNDSGDVGKGLRKISDYKESYEIGSEHDPVQENIWLPEEVLPGYRSYMSGWYERLAGVSKLLLQIIGLGLEIEPDTEAHRQLLNLISDRHCQLRLLHYPPISKDKLENEMLARLPAHHDWGTFTLLFQDERGGLELQDPKTKAYLSAEPEEGSLVLNVGDMLQRSTNDYFISALHRVTVPTLDKVPAPGLPPRYSIPFFTCPDFASTVATLPKFITEETPGKYEPVRFDEYGSIVSKYQYQGE</sequence>
<dbReference type="InParanoid" id="W3XBX3"/>
<dbReference type="Pfam" id="PF03171">
    <property type="entry name" value="2OG-FeII_Oxy"/>
    <property type="match status" value="1"/>
</dbReference>
<dbReference type="InterPro" id="IPR026992">
    <property type="entry name" value="DIOX_N"/>
</dbReference>
<evidence type="ECO:0000256" key="1">
    <source>
        <dbReference type="ARBA" id="ARBA00008056"/>
    </source>
</evidence>
<dbReference type="HOGENOM" id="CLU_010119_6_1_1"/>
<dbReference type="GeneID" id="19270413"/>
<dbReference type="PANTHER" id="PTHR47990">
    <property type="entry name" value="2-OXOGLUTARATE (2OG) AND FE(II)-DEPENDENT OXYGENASE SUPERFAMILY PROTEIN-RELATED"/>
    <property type="match status" value="1"/>
</dbReference>
<dbReference type="InterPro" id="IPR027443">
    <property type="entry name" value="IPNS-like_sf"/>
</dbReference>
<reference evidence="5" key="1">
    <citation type="journal article" date="2015" name="BMC Genomics">
        <title>Genomic and transcriptomic analysis of the endophytic fungus Pestalotiopsis fici reveals its lifestyle and high potential for synthesis of natural products.</title>
        <authorList>
            <person name="Wang X."/>
            <person name="Zhang X."/>
            <person name="Liu L."/>
            <person name="Xiang M."/>
            <person name="Wang W."/>
            <person name="Sun X."/>
            <person name="Che Y."/>
            <person name="Guo L."/>
            <person name="Liu G."/>
            <person name="Guo L."/>
            <person name="Wang C."/>
            <person name="Yin W.B."/>
            <person name="Stadler M."/>
            <person name="Zhang X."/>
            <person name="Liu X."/>
        </authorList>
    </citation>
    <scope>NUCLEOTIDE SEQUENCE [LARGE SCALE GENOMIC DNA]</scope>
    <source>
        <strain evidence="5">W106-1 / CGMCC3.15140</strain>
    </source>
</reference>
<proteinExistence type="inferred from homology"/>
<dbReference type="Proteomes" id="UP000030651">
    <property type="component" value="Unassembled WGS sequence"/>
</dbReference>
<dbReference type="OrthoDB" id="288590at2759"/>
<dbReference type="InterPro" id="IPR005123">
    <property type="entry name" value="Oxoglu/Fe-dep_dioxygenase_dom"/>
</dbReference>
<dbReference type="GO" id="GO:0016491">
    <property type="term" value="F:oxidoreductase activity"/>
    <property type="evidence" value="ECO:0007669"/>
    <property type="project" value="UniProtKB-KW"/>
</dbReference>
<dbReference type="PROSITE" id="PS51471">
    <property type="entry name" value="FE2OG_OXY"/>
    <property type="match status" value="1"/>
</dbReference>
<keyword evidence="2" id="KW-0408">Iron</keyword>
<evidence type="ECO:0000313" key="4">
    <source>
        <dbReference type="EMBL" id="ETS83524.1"/>
    </source>
</evidence>
<evidence type="ECO:0000313" key="5">
    <source>
        <dbReference type="Proteomes" id="UP000030651"/>
    </source>
</evidence>
<dbReference type="InterPro" id="IPR044861">
    <property type="entry name" value="IPNS-like_FE2OG_OXY"/>
</dbReference>
<dbReference type="SUPFAM" id="SSF51197">
    <property type="entry name" value="Clavaminate synthase-like"/>
    <property type="match status" value="1"/>
</dbReference>
<feature type="domain" description="Fe2OG dioxygenase" evidence="3">
    <location>
        <begin position="163"/>
        <end position="276"/>
    </location>
</feature>
<organism evidence="4 5">
    <name type="scientific">Pestalotiopsis fici (strain W106-1 / CGMCC3.15140)</name>
    <dbReference type="NCBI Taxonomy" id="1229662"/>
    <lineage>
        <taxon>Eukaryota</taxon>
        <taxon>Fungi</taxon>
        <taxon>Dikarya</taxon>
        <taxon>Ascomycota</taxon>
        <taxon>Pezizomycotina</taxon>
        <taxon>Sordariomycetes</taxon>
        <taxon>Xylariomycetidae</taxon>
        <taxon>Amphisphaeriales</taxon>
        <taxon>Sporocadaceae</taxon>
        <taxon>Pestalotiopsis</taxon>
    </lineage>
</organism>
<dbReference type="OMA" id="RKACIDH"/>
<gene>
    <name evidence="4" type="ORF">PFICI_05400</name>
</gene>
<evidence type="ECO:0000256" key="2">
    <source>
        <dbReference type="RuleBase" id="RU003682"/>
    </source>
</evidence>
<keyword evidence="5" id="KW-1185">Reference proteome</keyword>